<keyword evidence="1" id="KW-0175">Coiled coil</keyword>
<comment type="caution">
    <text evidence="3">The sequence shown here is derived from an EMBL/GenBank/DDBJ whole genome shotgun (WGS) entry which is preliminary data.</text>
</comment>
<evidence type="ECO:0000256" key="2">
    <source>
        <dbReference type="SAM" id="MobiDB-lite"/>
    </source>
</evidence>
<proteinExistence type="predicted"/>
<feature type="region of interest" description="Disordered" evidence="2">
    <location>
        <begin position="81"/>
        <end position="113"/>
    </location>
</feature>
<organism evidence="3 4">
    <name type="scientific">Paenibacillus aestuarii</name>
    <dbReference type="NCBI Taxonomy" id="516965"/>
    <lineage>
        <taxon>Bacteria</taxon>
        <taxon>Bacillati</taxon>
        <taxon>Bacillota</taxon>
        <taxon>Bacilli</taxon>
        <taxon>Bacillales</taxon>
        <taxon>Paenibacillaceae</taxon>
        <taxon>Paenibacillus</taxon>
    </lineage>
</organism>
<dbReference type="Proteomes" id="UP001596044">
    <property type="component" value="Unassembled WGS sequence"/>
</dbReference>
<feature type="coiled-coil region" evidence="1">
    <location>
        <begin position="51"/>
        <end position="79"/>
    </location>
</feature>
<reference evidence="4" key="1">
    <citation type="journal article" date="2019" name="Int. J. Syst. Evol. Microbiol.">
        <title>The Global Catalogue of Microorganisms (GCM) 10K type strain sequencing project: providing services to taxonomists for standard genome sequencing and annotation.</title>
        <authorList>
            <consortium name="The Broad Institute Genomics Platform"/>
            <consortium name="The Broad Institute Genome Sequencing Center for Infectious Disease"/>
            <person name="Wu L."/>
            <person name="Ma J."/>
        </authorList>
    </citation>
    <scope>NUCLEOTIDE SEQUENCE [LARGE SCALE GENOMIC DNA]</scope>
    <source>
        <strain evidence="4">KACC 11904</strain>
    </source>
</reference>
<name>A0ABW0K1K3_9BACL</name>
<accession>A0ABW0K1K3</accession>
<evidence type="ECO:0008006" key="5">
    <source>
        <dbReference type="Google" id="ProtNLM"/>
    </source>
</evidence>
<gene>
    <name evidence="3" type="ORF">ACFPOG_01390</name>
</gene>
<keyword evidence="4" id="KW-1185">Reference proteome</keyword>
<dbReference type="EMBL" id="JBHSMJ010000004">
    <property type="protein sequence ID" value="MFC5446903.1"/>
    <property type="molecule type" value="Genomic_DNA"/>
</dbReference>
<evidence type="ECO:0000313" key="4">
    <source>
        <dbReference type="Proteomes" id="UP001596044"/>
    </source>
</evidence>
<evidence type="ECO:0000313" key="3">
    <source>
        <dbReference type="EMBL" id="MFC5446903.1"/>
    </source>
</evidence>
<sequence length="131" mass="15239">MNKEELLTRRELNALLAAHGEGLRDLASDEPIGAEHLMALQRAVLLLAGKVHDLQAELHEQMESQRKQQEELLRLFKQQYPDTEPGEETPLSENFADTELLEESPPPTYSRVKSYRKIRKRRKTFLEKLFD</sequence>
<protein>
    <recommendedName>
        <fullName evidence="5">Transposase TnpC homeodomain domain-containing protein</fullName>
    </recommendedName>
</protein>
<dbReference type="RefSeq" id="WP_270880408.1">
    <property type="nucleotide sequence ID" value="NZ_JAQFVF010000033.1"/>
</dbReference>
<evidence type="ECO:0000256" key="1">
    <source>
        <dbReference type="SAM" id="Coils"/>
    </source>
</evidence>